<dbReference type="EMBL" id="QPJW01000003">
    <property type="protein sequence ID" value="RCX20602.1"/>
    <property type="molecule type" value="Genomic_DNA"/>
</dbReference>
<dbReference type="SUPFAM" id="SSF52266">
    <property type="entry name" value="SGNH hydrolase"/>
    <property type="match status" value="1"/>
</dbReference>
<dbReference type="Gene3D" id="3.40.50.1110">
    <property type="entry name" value="SGNH hydrolase"/>
    <property type="match status" value="1"/>
</dbReference>
<dbReference type="Proteomes" id="UP000253090">
    <property type="component" value="Unassembled WGS sequence"/>
</dbReference>
<dbReference type="InterPro" id="IPR036514">
    <property type="entry name" value="SGNH_hydro_sf"/>
</dbReference>
<sequence>MKLNNNNIFLSKGDDSMSHRTDDLLKVPDKKRILFLGDSITENGAYIRYLDAFFLQHFPKRHLELINLGVGGETAAGTHENSHPFPRPCVHERLERALAESKPDWVFLCYGMNDGIYHPFSEERFTLFRNGMIKATEQVQRTGARVILMTPPPYDVLSINGEAQPDGMPDYAFETPYEDYNGVLGRFADWVKRYGAEQGYTVVDLREPLMSFIAMRREADPAYKYNDGVHPEDDGHWIMAKAILRDVFHIVLERTPEWARSMDGAFIRAVSRRRDVLDAAWREHVGHSSPYKFEALPLEEAKDAAESMLAEIAEAAQRS</sequence>
<dbReference type="Pfam" id="PF13472">
    <property type="entry name" value="Lipase_GDSL_2"/>
    <property type="match status" value="1"/>
</dbReference>
<dbReference type="AlphaFoldDB" id="A0A369BGD3"/>
<name>A0A369BGD3_9BACL</name>
<dbReference type="GO" id="GO:0004622">
    <property type="term" value="F:phosphatidylcholine lysophospholipase activity"/>
    <property type="evidence" value="ECO:0007669"/>
    <property type="project" value="TreeGrafter"/>
</dbReference>
<dbReference type="PANTHER" id="PTHR30383">
    <property type="entry name" value="THIOESTERASE 1/PROTEASE 1/LYSOPHOSPHOLIPASE L1"/>
    <property type="match status" value="1"/>
</dbReference>
<protein>
    <submittedName>
        <fullName evidence="2">Lysophospholipase L1-like esterase</fullName>
    </submittedName>
</protein>
<feature type="domain" description="SGNH hydrolase-type esterase" evidence="1">
    <location>
        <begin position="35"/>
        <end position="237"/>
    </location>
</feature>
<evidence type="ECO:0000313" key="2">
    <source>
        <dbReference type="EMBL" id="RCX20602.1"/>
    </source>
</evidence>
<dbReference type="PANTHER" id="PTHR30383:SF5">
    <property type="entry name" value="SGNH HYDROLASE-TYPE ESTERASE DOMAIN-CONTAINING PROTEIN"/>
    <property type="match status" value="1"/>
</dbReference>
<keyword evidence="3" id="KW-1185">Reference proteome</keyword>
<comment type="caution">
    <text evidence="2">The sequence shown here is derived from an EMBL/GenBank/DDBJ whole genome shotgun (WGS) entry which is preliminary data.</text>
</comment>
<accession>A0A369BGD3</accession>
<proteinExistence type="predicted"/>
<dbReference type="CDD" id="cd01834">
    <property type="entry name" value="SGNH_hydrolase_like_2"/>
    <property type="match status" value="1"/>
</dbReference>
<dbReference type="InterPro" id="IPR013830">
    <property type="entry name" value="SGNH_hydro"/>
</dbReference>
<dbReference type="OrthoDB" id="2513075at2"/>
<reference evidence="2 3" key="1">
    <citation type="submission" date="2018-07" db="EMBL/GenBank/DDBJ databases">
        <title>Genomic Encyclopedia of Type Strains, Phase III (KMG-III): the genomes of soil and plant-associated and newly described type strains.</title>
        <authorList>
            <person name="Whitman W."/>
        </authorList>
    </citation>
    <scope>NUCLEOTIDE SEQUENCE [LARGE SCALE GENOMIC DNA]</scope>
    <source>
        <strain evidence="2 3">CECT 8333</strain>
    </source>
</reference>
<evidence type="ECO:0000313" key="3">
    <source>
        <dbReference type="Proteomes" id="UP000253090"/>
    </source>
</evidence>
<evidence type="ECO:0000259" key="1">
    <source>
        <dbReference type="Pfam" id="PF13472"/>
    </source>
</evidence>
<organism evidence="2 3">
    <name type="scientific">Fontibacillus phaseoli</name>
    <dbReference type="NCBI Taxonomy" id="1416533"/>
    <lineage>
        <taxon>Bacteria</taxon>
        <taxon>Bacillati</taxon>
        <taxon>Bacillota</taxon>
        <taxon>Bacilli</taxon>
        <taxon>Bacillales</taxon>
        <taxon>Paenibacillaceae</taxon>
        <taxon>Fontibacillus</taxon>
    </lineage>
</organism>
<dbReference type="InterPro" id="IPR051532">
    <property type="entry name" value="Ester_Hydrolysis_Enzymes"/>
</dbReference>
<gene>
    <name evidence="2" type="ORF">DFP94_103333</name>
</gene>